<gene>
    <name evidence="13" type="ORF">SCL_1507</name>
</gene>
<evidence type="ECO:0000313" key="13">
    <source>
        <dbReference type="EMBL" id="BAV33813.1"/>
    </source>
</evidence>
<accession>A0A1B4XG93</accession>
<feature type="transmembrane region" description="Helical" evidence="11">
    <location>
        <begin position="21"/>
        <end position="46"/>
    </location>
</feature>
<evidence type="ECO:0000256" key="2">
    <source>
        <dbReference type="ARBA" id="ARBA00021549"/>
    </source>
</evidence>
<keyword evidence="3" id="KW-1003">Cell membrane</keyword>
<evidence type="ECO:0000256" key="5">
    <source>
        <dbReference type="ARBA" id="ARBA00022519"/>
    </source>
</evidence>
<evidence type="ECO:0000256" key="9">
    <source>
        <dbReference type="ARBA" id="ARBA00025772"/>
    </source>
</evidence>
<dbReference type="Proteomes" id="UP000243180">
    <property type="component" value="Chromosome"/>
</dbReference>
<evidence type="ECO:0000256" key="4">
    <source>
        <dbReference type="ARBA" id="ARBA00022481"/>
    </source>
</evidence>
<dbReference type="GO" id="GO:0015627">
    <property type="term" value="C:type II protein secretion system complex"/>
    <property type="evidence" value="ECO:0007669"/>
    <property type="project" value="InterPro"/>
</dbReference>
<evidence type="ECO:0000256" key="11">
    <source>
        <dbReference type="SAM" id="Phobius"/>
    </source>
</evidence>
<evidence type="ECO:0000256" key="10">
    <source>
        <dbReference type="ARBA" id="ARBA00030775"/>
    </source>
</evidence>
<evidence type="ECO:0000259" key="12">
    <source>
        <dbReference type="Pfam" id="PF12019"/>
    </source>
</evidence>
<dbReference type="KEGG" id="slim:SCL_1507"/>
<keyword evidence="7 11" id="KW-1133">Transmembrane helix</keyword>
<dbReference type="RefSeq" id="WP_096360624.1">
    <property type="nucleotide sequence ID" value="NZ_AP014879.1"/>
</dbReference>
<dbReference type="GO" id="GO:0005886">
    <property type="term" value="C:plasma membrane"/>
    <property type="evidence" value="ECO:0007669"/>
    <property type="project" value="UniProtKB-SubCell"/>
</dbReference>
<dbReference type="GO" id="GO:0015628">
    <property type="term" value="P:protein secretion by the type II secretion system"/>
    <property type="evidence" value="ECO:0007669"/>
    <property type="project" value="InterPro"/>
</dbReference>
<evidence type="ECO:0000313" key="14">
    <source>
        <dbReference type="Proteomes" id="UP000243180"/>
    </source>
</evidence>
<comment type="similarity">
    <text evidence="9">Belongs to the GSP H family.</text>
</comment>
<evidence type="ECO:0000256" key="7">
    <source>
        <dbReference type="ARBA" id="ARBA00022989"/>
    </source>
</evidence>
<evidence type="ECO:0000256" key="6">
    <source>
        <dbReference type="ARBA" id="ARBA00022692"/>
    </source>
</evidence>
<dbReference type="AlphaFoldDB" id="A0A1B4XG93"/>
<keyword evidence="5" id="KW-0997">Cell inner membrane</keyword>
<dbReference type="InterPro" id="IPR045584">
    <property type="entry name" value="Pilin-like"/>
</dbReference>
<keyword evidence="4" id="KW-0488">Methylation</keyword>
<dbReference type="OrthoDB" id="2313614at2"/>
<feature type="domain" description="General secretion pathway GspH" evidence="12">
    <location>
        <begin position="59"/>
        <end position="177"/>
    </location>
</feature>
<sequence>MYGTQRYRRRHRGRAPSRLIQAGYSIYDLMVTSAVAGVLGLGAVGMTSMVQDARMTAQINQMMGHLNLARSEAIKRGIAVTLCKTDDGAACARGSEWHAGWIIFVDNNVNRQIDDGETIIKIEQPLDAIALNFAGALNRDRYVTYKPVGMVDPNGTFTFCDHRGAKKAKAVILLGTGRPRVSSVSASNGPLSCS</sequence>
<protein>
    <recommendedName>
        <fullName evidence="2">Type II secretion system protein H</fullName>
    </recommendedName>
    <alternativeName>
        <fullName evidence="10">General secretion pathway protein H</fullName>
    </alternativeName>
</protein>
<keyword evidence="6 11" id="KW-0812">Transmembrane</keyword>
<reference evidence="13 14" key="1">
    <citation type="submission" date="2015-05" db="EMBL/GenBank/DDBJ databases">
        <title>Complete genome sequence of a sulfur-oxidizing gammaproteobacterium strain HA5.</title>
        <authorList>
            <person name="Miura A."/>
            <person name="Kojima H."/>
            <person name="Fukui M."/>
        </authorList>
    </citation>
    <scope>NUCLEOTIDE SEQUENCE [LARGE SCALE GENOMIC DNA]</scope>
    <source>
        <strain evidence="13 14">HA5</strain>
    </source>
</reference>
<proteinExistence type="inferred from homology"/>
<dbReference type="SUPFAM" id="SSF54523">
    <property type="entry name" value="Pili subunits"/>
    <property type="match status" value="1"/>
</dbReference>
<dbReference type="Gene3D" id="3.55.40.10">
    <property type="entry name" value="minor pseudopilin epsh domain"/>
    <property type="match status" value="1"/>
</dbReference>
<name>A0A1B4XG93_9GAMM</name>
<dbReference type="Pfam" id="PF12019">
    <property type="entry name" value="GspH"/>
    <property type="match status" value="1"/>
</dbReference>
<comment type="subcellular location">
    <subcellularLocation>
        <location evidence="1">Cell inner membrane</location>
        <topology evidence="1">Single-pass membrane protein</topology>
    </subcellularLocation>
</comment>
<dbReference type="EMBL" id="AP014879">
    <property type="protein sequence ID" value="BAV33813.1"/>
    <property type="molecule type" value="Genomic_DNA"/>
</dbReference>
<keyword evidence="14" id="KW-1185">Reference proteome</keyword>
<evidence type="ECO:0000256" key="8">
    <source>
        <dbReference type="ARBA" id="ARBA00023136"/>
    </source>
</evidence>
<keyword evidence="8 11" id="KW-0472">Membrane</keyword>
<organism evidence="13 14">
    <name type="scientific">Sulfuricaulis limicola</name>
    <dbReference type="NCBI Taxonomy" id="1620215"/>
    <lineage>
        <taxon>Bacteria</taxon>
        <taxon>Pseudomonadati</taxon>
        <taxon>Pseudomonadota</taxon>
        <taxon>Gammaproteobacteria</taxon>
        <taxon>Acidiferrobacterales</taxon>
        <taxon>Acidiferrobacteraceae</taxon>
        <taxon>Sulfuricaulis</taxon>
    </lineage>
</organism>
<evidence type="ECO:0000256" key="3">
    <source>
        <dbReference type="ARBA" id="ARBA00022475"/>
    </source>
</evidence>
<evidence type="ECO:0000256" key="1">
    <source>
        <dbReference type="ARBA" id="ARBA00004377"/>
    </source>
</evidence>
<dbReference type="InterPro" id="IPR022346">
    <property type="entry name" value="T2SS_GspH"/>
</dbReference>
<dbReference type="InParanoid" id="A0A1B4XG93"/>